<keyword evidence="2" id="KW-1185">Reference proteome</keyword>
<dbReference type="Proteomes" id="UP000615455">
    <property type="component" value="Unassembled WGS sequence"/>
</dbReference>
<protein>
    <submittedName>
        <fullName evidence="1">Uncharacterized protein</fullName>
    </submittedName>
</protein>
<reference evidence="2" key="1">
    <citation type="journal article" date="2019" name="Int. J. Syst. Evol. Microbiol.">
        <title>The Global Catalogue of Microorganisms (GCM) 10K type strain sequencing project: providing services to taxonomists for standard genome sequencing and annotation.</title>
        <authorList>
            <consortium name="The Broad Institute Genomics Platform"/>
            <consortium name="The Broad Institute Genome Sequencing Center for Infectious Disease"/>
            <person name="Wu L."/>
            <person name="Ma J."/>
        </authorList>
    </citation>
    <scope>NUCLEOTIDE SEQUENCE [LARGE SCALE GENOMIC DNA]</scope>
    <source>
        <strain evidence="2">CGMCC 1.15043</strain>
    </source>
</reference>
<organism evidence="1 2">
    <name type="scientific">Paenibacillus marchantiophytorum</name>
    <dbReference type="NCBI Taxonomy" id="1619310"/>
    <lineage>
        <taxon>Bacteria</taxon>
        <taxon>Bacillati</taxon>
        <taxon>Bacillota</taxon>
        <taxon>Bacilli</taxon>
        <taxon>Bacillales</taxon>
        <taxon>Paenibacillaceae</taxon>
        <taxon>Paenibacillus</taxon>
    </lineage>
</organism>
<evidence type="ECO:0000313" key="2">
    <source>
        <dbReference type="Proteomes" id="UP000615455"/>
    </source>
</evidence>
<gene>
    <name evidence="1" type="ORF">GCM10008018_56840</name>
</gene>
<evidence type="ECO:0000313" key="1">
    <source>
        <dbReference type="EMBL" id="GGA03472.1"/>
    </source>
</evidence>
<comment type="caution">
    <text evidence="1">The sequence shown here is derived from an EMBL/GenBank/DDBJ whole genome shotgun (WGS) entry which is preliminary data.</text>
</comment>
<sequence length="60" mass="6760">MLIINSFAAGAMSYVAKSDYKKLLSVIRAAMCEITPIQTLMSVRSSKEAIEKVKSRRFFE</sequence>
<accession>A0ABQ1F9Q7</accession>
<proteinExistence type="predicted"/>
<name>A0ABQ1F9Q7_9BACL</name>
<dbReference type="EMBL" id="BMHE01000044">
    <property type="protein sequence ID" value="GGA03472.1"/>
    <property type="molecule type" value="Genomic_DNA"/>
</dbReference>